<protein>
    <submittedName>
        <fullName evidence="2">Ribosomal protein L7 like 1</fullName>
    </submittedName>
</protein>
<dbReference type="Bgee" id="ENSG00000146223">
    <property type="expression patterns" value="Expressed in upper arm skin and 194 other cell types or tissues"/>
</dbReference>
<dbReference type="GeneTree" id="ENSGT00950000182878"/>
<dbReference type="AlphaFoldDB" id="A0A1W2PQ76"/>
<reference evidence="2 3" key="3">
    <citation type="journal article" date="2004" name="Nature">
        <title>Finishing the euchromatic sequence of the human genome.</title>
        <authorList>
            <consortium name="International Human Genome Sequencing Consortium"/>
        </authorList>
    </citation>
    <scope>NUCLEOTIDE SEQUENCE [LARGE SCALE GENOMIC DNA]</scope>
</reference>
<dbReference type="EMBL" id="AL035587">
    <property type="status" value="NOT_ANNOTATED_CDS"/>
    <property type="molecule type" value="Genomic_DNA"/>
</dbReference>
<reference evidence="2 3" key="1">
    <citation type="journal article" date="2001" name="Nature">
        <title>Initial sequencing and analysis of the human genome.</title>
        <authorList>
            <consortium name="International Human Genome Sequencing Consortium"/>
            <person name="Lander E.S."/>
            <person name="Linton L.M."/>
            <person name="Birren B."/>
            <person name="Nusbaum C."/>
            <person name="Zody M.C."/>
            <person name="Baldwin J."/>
            <person name="Devon K."/>
            <person name="Dewar K."/>
            <person name="Doyle M."/>
            <person name="FitzHugh W."/>
            <person name="Funke R."/>
            <person name="Gage D."/>
            <person name="Harris K."/>
            <person name="Heaford A."/>
            <person name="Howland J."/>
            <person name="Kann L."/>
            <person name="Lehoczky J."/>
            <person name="LeVine R."/>
            <person name="McEwan P."/>
            <person name="McKernan K."/>
            <person name="Meldrim J."/>
            <person name="Mesirov J.P."/>
            <person name="Miranda C."/>
            <person name="Morris W."/>
            <person name="Naylor J."/>
            <person name="Raymond C."/>
            <person name="Rosetti M."/>
            <person name="Santos R."/>
            <person name="Sheridan A."/>
            <person name="Sougnez C."/>
            <person name="Stange-Thomann N."/>
            <person name="Stojanovic N."/>
            <person name="Subramanian A."/>
            <person name="Wyman D."/>
            <person name="Rogers J."/>
            <person name="Sulston J."/>
            <person name="Ainscough R."/>
            <person name="Beck S."/>
            <person name="Bentley D."/>
            <person name="Burton J."/>
            <person name="Clee C."/>
            <person name="Carter N."/>
            <person name="Coulson A."/>
            <person name="Deadman R."/>
            <person name="Deloukas P."/>
            <person name="Dunham A."/>
            <person name="Dunham I."/>
            <person name="Durbin R."/>
            <person name="French L."/>
            <person name="Grafham D."/>
            <person name="Gregory S."/>
            <person name="Hubbard T."/>
            <person name="Humphray S."/>
            <person name="Hunt A."/>
            <person name="Jones M."/>
            <person name="Lloyd C."/>
            <person name="McMurray A."/>
            <person name="Matthews L."/>
            <person name="Mercer S."/>
            <person name="Milne S."/>
            <person name="Mullikin J.C."/>
            <person name="Mungall A."/>
            <person name="Plumb R."/>
            <person name="Ross M."/>
            <person name="Shownkeen R."/>
            <person name="Sims S."/>
            <person name="Waterston R.H."/>
            <person name="Wilson R.K."/>
            <person name="Hillier L.W."/>
            <person name="McPherson J.D."/>
            <person name="Marra M.A."/>
            <person name="Mardis E.R."/>
            <person name="Fulton L.A."/>
            <person name="Chinwalla A.T."/>
            <person name="Pepin K.H."/>
            <person name="Gish W.R."/>
            <person name="Chissoe S.L."/>
            <person name="Wendl M.C."/>
            <person name="Delehaunty K.D."/>
            <person name="Miner T.L."/>
            <person name="Delehaunty A."/>
            <person name="Kramer J.B."/>
            <person name="Cook L.L."/>
            <person name="Fulton R.S."/>
            <person name="Johnson D.L."/>
            <person name="Minx P.J."/>
            <person name="Clifton S.W."/>
            <person name="Hawkins T."/>
            <person name="Branscomb E."/>
            <person name="Predki P."/>
            <person name="Richardson P."/>
            <person name="Wenning S."/>
            <person name="Slezak T."/>
            <person name="Doggett N."/>
            <person name="Cheng J.F."/>
            <person name="Olsen A."/>
            <person name="Lucas S."/>
            <person name="Elkin C."/>
            <person name="Uberbacher E."/>
            <person name="Frazier M."/>
            <person name="Gibbs R.A."/>
            <person name="Muzny D.M."/>
            <person name="Scherer S.E."/>
            <person name="Bouck J.B."/>
            <person name="Sodergren E.J."/>
            <person name="Worley K.C."/>
            <person name="Rives C.M."/>
            <person name="Gorrell J.H."/>
            <person name="Metzker M.L."/>
            <person name="Naylor S.L."/>
            <person name="Kucherlapati R.S."/>
            <person name="Nelson D.L."/>
            <person name="Weinstock G.M."/>
            <person name="Sakaki Y."/>
            <person name="Fujiyama A."/>
            <person name="Hattori M."/>
            <person name="Yada T."/>
            <person name="Toyoda A."/>
            <person name="Itoh T."/>
            <person name="Kawagoe C."/>
            <person name="Watanabe H."/>
            <person name="Totoki Y."/>
            <person name="Taylor T."/>
            <person name="Weissenbach J."/>
            <person name="Heilig R."/>
            <person name="Saurin W."/>
            <person name="Artiguenave F."/>
            <person name="Brottier P."/>
            <person name="Bruls T."/>
            <person name="Pelletier E."/>
            <person name="Robert C."/>
            <person name="Wincker P."/>
            <person name="Smith D.R."/>
            <person name="Doucette-Stamm L."/>
            <person name="Rubenfield M."/>
            <person name="Weinstock K."/>
            <person name="Lee H.M."/>
            <person name="Dubois J."/>
            <person name="Rosenthal A."/>
            <person name="Platzer M."/>
            <person name="Nyakatura G."/>
            <person name="Taudien S."/>
            <person name="Rump A."/>
            <person name="Yang H."/>
            <person name="Yu J."/>
            <person name="Wang J."/>
            <person name="Huang G."/>
            <person name="Gu J."/>
            <person name="Hood L."/>
            <person name="Rowen L."/>
            <person name="Madan A."/>
            <person name="Qin S."/>
            <person name="Davis R.W."/>
            <person name="Federspiel N.A."/>
            <person name="Abola A.P."/>
            <person name="Proctor M.J."/>
            <person name="Myers R.M."/>
            <person name="Schmutz J."/>
            <person name="Dickson M."/>
            <person name="Grimwood J."/>
            <person name="Cox D.R."/>
            <person name="Olson M.V."/>
            <person name="Kaul R."/>
            <person name="Raymond C."/>
            <person name="Shimizu N."/>
            <person name="Kawasaki K."/>
            <person name="Minoshima S."/>
            <person name="Evans G.A."/>
            <person name="Athanasiou M."/>
            <person name="Schultz R."/>
            <person name="Roe B.A."/>
            <person name="Chen F."/>
            <person name="Pan H."/>
            <person name="Ramser J."/>
            <person name="Lehrach H."/>
            <person name="Reinhardt R."/>
            <person name="McCombie W.R."/>
            <person name="de la Bastide M."/>
            <person name="Dedhia N."/>
            <person name="Blocker H."/>
            <person name="Hornischer K."/>
            <person name="Nordsiek G."/>
            <person name="Agarwala R."/>
            <person name="Aravind L."/>
            <person name="Bailey J.A."/>
            <person name="Bateman A."/>
            <person name="Batzoglou S."/>
            <person name="Birney E."/>
            <person name="Bork P."/>
            <person name="Brown D.G."/>
            <person name="Burge C.B."/>
            <person name="Cerutti L."/>
            <person name="Chen H.C."/>
            <person name="Church D."/>
            <person name="Clamp M."/>
            <person name="Copley R.R."/>
            <person name="Doerks T."/>
            <person name="Eddy S.R."/>
            <person name="Eichler E.E."/>
            <person name="Furey T.S."/>
            <person name="Galagan J."/>
            <person name="Gilbert J.G."/>
            <person name="Harmon C."/>
            <person name="Hayashizaki Y."/>
            <person name="Haussler D."/>
            <person name="Hermjakob H."/>
            <person name="Hokamp K."/>
            <person name="Jang W."/>
            <person name="Johnson L.S."/>
            <person name="Jones T.A."/>
            <person name="Kasif S."/>
            <person name="Kaspryzk A."/>
            <person name="Kennedy S."/>
            <person name="Kent W.J."/>
            <person name="Kitts P."/>
            <person name="Koonin E.V."/>
            <person name="Korf I."/>
            <person name="Kulp D."/>
            <person name="Lancet D."/>
            <person name="Lowe T.M."/>
            <person name="McLysaght A."/>
            <person name="Mikkelsen T."/>
            <person name="Moran J.V."/>
            <person name="Mulder N."/>
            <person name="Pollara V.J."/>
            <person name="Ponting C.P."/>
            <person name="Schuler G."/>
            <person name="Schultz J."/>
            <person name="Slater G."/>
            <person name="Smit A.F."/>
            <person name="Stupka E."/>
            <person name="Szustakowski J."/>
            <person name="Thierry-Mieg D."/>
            <person name="Thierry-Mieg J."/>
            <person name="Wagner L."/>
            <person name="Wallis J."/>
            <person name="Wheeler R."/>
            <person name="Williams A."/>
            <person name="Wolf Y.I."/>
            <person name="Wolfe K.H."/>
            <person name="Yang S.P."/>
            <person name="Yeh R.F."/>
            <person name="Collins F."/>
            <person name="Guyer M.S."/>
            <person name="Peterson J."/>
            <person name="Felsenfeld A."/>
            <person name="Wetterstrand K.A."/>
            <person name="Patrinos A."/>
            <person name="Morgan M.J."/>
            <person name="de Jong P."/>
            <person name="Catanese J.J."/>
            <person name="Osoegawa K."/>
            <person name="Shizuya H."/>
            <person name="Choi S."/>
            <person name="Chen Y.J."/>
        </authorList>
    </citation>
    <scope>NUCLEOTIDE SEQUENCE [LARGE SCALE GENOMIC DNA]</scope>
</reference>
<dbReference type="HGNC" id="HGNC:21370">
    <property type="gene designation" value="RPL7L1"/>
</dbReference>
<dbReference type="ExpressionAtlas" id="A0A1W2PQ76">
    <property type="expression patterns" value="baseline and differential"/>
</dbReference>
<feature type="compositionally biased region" description="Basic and acidic residues" evidence="1">
    <location>
        <begin position="9"/>
        <end position="20"/>
    </location>
</feature>
<accession>A0A1W2PQ76</accession>
<dbReference type="Ensembl" id="ENST00000483998.6">
    <property type="protein sequence ID" value="ENSP00000491575.1"/>
    <property type="gene ID" value="ENSG00000146223.17"/>
</dbReference>
<dbReference type="OrthoDB" id="9525320at2759"/>
<sequence length="45" mass="5105">MISSCTTRKMAEQDRRKEKGSGLSDWNHSYMIPGGRNVTRCVSDD</sequence>
<keyword evidence="3" id="KW-1185">Reference proteome</keyword>
<dbReference type="Proteomes" id="UP000005640">
    <property type="component" value="Chromosome 6"/>
</dbReference>
<feature type="region of interest" description="Disordered" evidence="1">
    <location>
        <begin position="1"/>
        <end position="28"/>
    </location>
</feature>
<evidence type="ECO:0000256" key="1">
    <source>
        <dbReference type="SAM" id="MobiDB-lite"/>
    </source>
</evidence>
<reference evidence="2" key="5">
    <citation type="submission" date="2025-09" db="UniProtKB">
        <authorList>
            <consortium name="Ensembl"/>
        </authorList>
    </citation>
    <scope>IDENTIFICATION</scope>
</reference>
<dbReference type="OpenTargets" id="ENSG00000146223"/>
<dbReference type="Ensembl" id="ENST00000483998.6">
    <property type="protein sequence ID" value="ENSP00000491575.1"/>
    <property type="gene ID" value="ENSG00000146223.16"/>
</dbReference>
<evidence type="ECO:0000313" key="3">
    <source>
        <dbReference type="Proteomes" id="UP000005640"/>
    </source>
</evidence>
<proteinExistence type="predicted"/>
<dbReference type="ChiTaRS" id="RPL7L1">
    <property type="organism name" value="human"/>
</dbReference>
<organism evidence="2 3">
    <name type="scientific">Homo sapiens</name>
    <name type="common">Human</name>
    <dbReference type="NCBI Taxonomy" id="9606"/>
    <lineage>
        <taxon>Eukaryota</taxon>
        <taxon>Metazoa</taxon>
        <taxon>Chordata</taxon>
        <taxon>Craniata</taxon>
        <taxon>Vertebrata</taxon>
        <taxon>Euteleostomi</taxon>
        <taxon>Mammalia</taxon>
        <taxon>Eutheria</taxon>
        <taxon>Euarchontoglires</taxon>
        <taxon>Primates</taxon>
        <taxon>Haplorrhini</taxon>
        <taxon>Catarrhini</taxon>
        <taxon>Hominidae</taxon>
        <taxon>Homo</taxon>
    </lineage>
</organism>
<dbReference type="VEuPathDB" id="HostDB:ENSG00000146223"/>
<reference evidence="2" key="4">
    <citation type="submission" date="2025-08" db="UniProtKB">
        <authorList>
            <consortium name="Ensembl"/>
        </authorList>
    </citation>
    <scope>IDENTIFICATION</scope>
</reference>
<gene>
    <name evidence="2" type="primary">RPL7L1</name>
</gene>
<name>A0A1W2PQ76_HUMAN</name>
<evidence type="ECO:0000313" key="2">
    <source>
        <dbReference type="Ensembl" id="ENSP00000491575.1"/>
    </source>
</evidence>
<reference evidence="2 3" key="2">
    <citation type="journal article" date="2003" name="Nature">
        <title>The DNA sequence and analysis of human chromosome 6.</title>
        <authorList>
            <person name="Mungall A.J."/>
            <person name="Palmer S.A."/>
            <person name="Sims S.K."/>
            <person name="Edwards C.A."/>
            <person name="Ashurst J.L."/>
            <person name="Wilming L."/>
            <person name="Jones M.C."/>
            <person name="Horton R."/>
            <person name="Hunt S.E."/>
            <person name="Scott C.E."/>
            <person name="Gilbert J.G."/>
            <person name="Clamp M.E."/>
            <person name="Bethel G."/>
            <person name="Milne S."/>
            <person name="Ainscough R."/>
            <person name="Almeida J.P."/>
            <person name="Ambrose K.D."/>
            <person name="Andrews T.D."/>
            <person name="Ashwell R.I."/>
            <person name="Babbage A.K."/>
            <person name="Bagguley C.L."/>
            <person name="Bailey J."/>
            <person name="Banerjee R."/>
            <person name="Barker D.J."/>
            <person name="Barlow K.F."/>
            <person name="Bates K."/>
            <person name="Beare D.M."/>
            <person name="Beasley H."/>
            <person name="Beasley O."/>
            <person name="Bird C.P."/>
            <person name="Blakey S."/>
            <person name="Bray-Allen S."/>
            <person name="Brook J."/>
            <person name="Brown A.J."/>
            <person name="Brown J.Y."/>
            <person name="Burford D.C."/>
            <person name="Burrill W."/>
            <person name="Burton J."/>
            <person name="Carder C."/>
            <person name="Carter N.P."/>
            <person name="Chapman J.C."/>
            <person name="Clark S.Y."/>
            <person name="Clark G."/>
            <person name="Clee C.M."/>
            <person name="Clegg S."/>
            <person name="Cobley V."/>
            <person name="Collier R.E."/>
            <person name="Collins J.E."/>
            <person name="Colman L.K."/>
            <person name="Corby N.R."/>
            <person name="Coville G.J."/>
            <person name="Culley K.M."/>
            <person name="Dhami P."/>
            <person name="Davies J."/>
            <person name="Dunn M."/>
            <person name="Earthrowl M.E."/>
            <person name="Ellington A.E."/>
            <person name="Evans K.A."/>
            <person name="Faulkner L."/>
            <person name="Francis M.D."/>
            <person name="Frankish A."/>
            <person name="Frankland J."/>
            <person name="French L."/>
            <person name="Garner P."/>
            <person name="Garnett J."/>
            <person name="Ghori M.J."/>
            <person name="Gilby L.M."/>
            <person name="Gillson C.J."/>
            <person name="Glithero R.J."/>
            <person name="Grafham D.V."/>
            <person name="Grant M."/>
            <person name="Gribble S."/>
            <person name="Griffiths C."/>
            <person name="Griffiths M."/>
            <person name="Hall R."/>
            <person name="Halls K.S."/>
            <person name="Hammond S."/>
            <person name="Harley J.L."/>
            <person name="Hart E.A."/>
            <person name="Heath P.D."/>
            <person name="Heathcott R."/>
            <person name="Holmes S.J."/>
            <person name="Howden P.J."/>
            <person name="Howe K.L."/>
            <person name="Howell G.R."/>
            <person name="Huckle E."/>
            <person name="Humphray S.J."/>
            <person name="Humphries M.D."/>
            <person name="Hunt A.R."/>
            <person name="Johnson C.M."/>
            <person name="Joy A.A."/>
            <person name="Kay M."/>
            <person name="Keenan S.J."/>
            <person name="Kimberley A.M."/>
            <person name="King A."/>
            <person name="Laird G.K."/>
            <person name="Langford C."/>
            <person name="Lawlor S."/>
            <person name="Leongamornlert D.A."/>
            <person name="Leversha M."/>
            <person name="Lloyd C.R."/>
            <person name="Lloyd D.M."/>
            <person name="Loveland J.E."/>
            <person name="Lovell J."/>
            <person name="Martin S."/>
            <person name="Mashreghi-Mohammadi M."/>
            <person name="Maslen G.L."/>
            <person name="Matthews L."/>
            <person name="McCann O.T."/>
            <person name="McLaren S.J."/>
            <person name="McLay K."/>
            <person name="McMurray A."/>
            <person name="Moore M.J."/>
            <person name="Mullikin J.C."/>
            <person name="Niblett D."/>
            <person name="Nickerson T."/>
            <person name="Novik K.L."/>
            <person name="Oliver K."/>
            <person name="Overton-Larty E.K."/>
            <person name="Parker A."/>
            <person name="Patel R."/>
            <person name="Pearce A.V."/>
            <person name="Peck A.I."/>
            <person name="Phillimore B."/>
            <person name="Phillips S."/>
            <person name="Plumb R.W."/>
            <person name="Porter K.M."/>
            <person name="Ramsey Y."/>
            <person name="Ranby S.A."/>
            <person name="Rice C.M."/>
            <person name="Ross M.T."/>
            <person name="Searle S.M."/>
            <person name="Sehra H.K."/>
            <person name="Sheridan E."/>
            <person name="Skuce C.D."/>
            <person name="Smith S."/>
            <person name="Smith M."/>
            <person name="Spraggon L."/>
            <person name="Squares S.L."/>
            <person name="Steward C.A."/>
            <person name="Sycamore N."/>
            <person name="Tamlyn-Hall G."/>
            <person name="Tester J."/>
            <person name="Theaker A.J."/>
            <person name="Thomas D.W."/>
            <person name="Thorpe A."/>
            <person name="Tracey A."/>
            <person name="Tromans A."/>
            <person name="Tubby B."/>
            <person name="Wall M."/>
            <person name="Wallis J.M."/>
            <person name="West A.P."/>
            <person name="White S.S."/>
            <person name="Whitehead S.L."/>
            <person name="Whittaker H."/>
            <person name="Wild A."/>
            <person name="Willey D.J."/>
            <person name="Wilmer T.E."/>
            <person name="Wood J.M."/>
            <person name="Wray P.W."/>
            <person name="Wyatt J.C."/>
            <person name="Young L."/>
            <person name="Younger R.M."/>
            <person name="Bentley D.R."/>
            <person name="Coulson A."/>
            <person name="Durbin R."/>
            <person name="Hubbard T."/>
            <person name="Sulston J.E."/>
            <person name="Dunham I."/>
            <person name="Rogers J."/>
            <person name="Beck S."/>
        </authorList>
    </citation>
    <scope>NUCLEOTIDE SEQUENCE [LARGE SCALE GENOMIC DNA]</scope>
</reference>
<dbReference type="SMR" id="A0A1W2PQ76"/>